<evidence type="ECO:0000313" key="2">
    <source>
        <dbReference type="Proteomes" id="UP001497700"/>
    </source>
</evidence>
<gene>
    <name evidence="1" type="ORF">F4820DRAFT_452823</name>
</gene>
<sequence>MLPIIPLVGVMSSGKSTLGRKLAEEFNLYYFSVGDFFRSMCESPLPRFLAEVVRRDHPDKADQYIDFEAFQNANVPGVSPAVCLAAYMHQFIAFRDTIPHFIAIPLLQDKIKDINDIENAYKYKGILLDGFPRQLDHLESAEIINSSTHLVIYVDCPVPVARSRFLKRSQGAPDSAAYEHRVWAYEESKPHLLTELRLKKLLLTTTNDGSKTVDQAYGDLVEQLSSNARWRAIVGPTCLPLF</sequence>
<organism evidence="1 2">
    <name type="scientific">Hypoxylon rubiginosum</name>
    <dbReference type="NCBI Taxonomy" id="110542"/>
    <lineage>
        <taxon>Eukaryota</taxon>
        <taxon>Fungi</taxon>
        <taxon>Dikarya</taxon>
        <taxon>Ascomycota</taxon>
        <taxon>Pezizomycotina</taxon>
        <taxon>Sordariomycetes</taxon>
        <taxon>Xylariomycetidae</taxon>
        <taxon>Xylariales</taxon>
        <taxon>Hypoxylaceae</taxon>
        <taxon>Hypoxylon</taxon>
    </lineage>
</organism>
<protein>
    <submittedName>
        <fullName evidence="1">P-loop containing nucleoside triphosphate hydrolase protein</fullName>
    </submittedName>
</protein>
<dbReference type="Proteomes" id="UP001497700">
    <property type="component" value="Unassembled WGS sequence"/>
</dbReference>
<keyword evidence="2" id="KW-1185">Reference proteome</keyword>
<accession>A0ACB9YM59</accession>
<comment type="caution">
    <text evidence="1">The sequence shown here is derived from an EMBL/GenBank/DDBJ whole genome shotgun (WGS) entry which is preliminary data.</text>
</comment>
<dbReference type="EMBL" id="MU393583">
    <property type="protein sequence ID" value="KAI4860515.1"/>
    <property type="molecule type" value="Genomic_DNA"/>
</dbReference>
<evidence type="ECO:0000313" key="1">
    <source>
        <dbReference type="EMBL" id="KAI4860515.1"/>
    </source>
</evidence>
<proteinExistence type="predicted"/>
<keyword evidence="1" id="KW-0378">Hydrolase</keyword>
<reference evidence="1 2" key="1">
    <citation type="journal article" date="2022" name="New Phytol.">
        <title>Ecological generalism drives hyperdiversity of secondary metabolite gene clusters in xylarialean endophytes.</title>
        <authorList>
            <person name="Franco M.E.E."/>
            <person name="Wisecaver J.H."/>
            <person name="Arnold A.E."/>
            <person name="Ju Y.M."/>
            <person name="Slot J.C."/>
            <person name="Ahrendt S."/>
            <person name="Moore L.P."/>
            <person name="Eastman K.E."/>
            <person name="Scott K."/>
            <person name="Konkel Z."/>
            <person name="Mondo S.J."/>
            <person name="Kuo A."/>
            <person name="Hayes R.D."/>
            <person name="Haridas S."/>
            <person name="Andreopoulos B."/>
            <person name="Riley R."/>
            <person name="LaButti K."/>
            <person name="Pangilinan J."/>
            <person name="Lipzen A."/>
            <person name="Amirebrahimi M."/>
            <person name="Yan J."/>
            <person name="Adam C."/>
            <person name="Keymanesh K."/>
            <person name="Ng V."/>
            <person name="Louie K."/>
            <person name="Northen T."/>
            <person name="Drula E."/>
            <person name="Henrissat B."/>
            <person name="Hsieh H.M."/>
            <person name="Youens-Clark K."/>
            <person name="Lutzoni F."/>
            <person name="Miadlikowska J."/>
            <person name="Eastwood D.C."/>
            <person name="Hamelin R.C."/>
            <person name="Grigoriev I.V."/>
            <person name="U'Ren J.M."/>
        </authorList>
    </citation>
    <scope>NUCLEOTIDE SEQUENCE [LARGE SCALE GENOMIC DNA]</scope>
    <source>
        <strain evidence="1 2">CBS 119005</strain>
    </source>
</reference>
<name>A0ACB9YM59_9PEZI</name>